<feature type="domain" description="FtsK" evidence="12">
    <location>
        <begin position="1105"/>
        <end position="1279"/>
    </location>
</feature>
<dbReference type="Proteomes" id="UP000677180">
    <property type="component" value="Chromosome"/>
</dbReference>
<evidence type="ECO:0000313" key="13">
    <source>
        <dbReference type="EMBL" id="QUC12017.1"/>
    </source>
</evidence>
<evidence type="ECO:0000256" key="3">
    <source>
        <dbReference type="ARBA" id="ARBA00022692"/>
    </source>
</evidence>
<protein>
    <submittedName>
        <fullName evidence="13">Type VII secretion protein EccCa</fullName>
    </submittedName>
</protein>
<dbReference type="PROSITE" id="PS50901">
    <property type="entry name" value="FTSK"/>
    <property type="match status" value="3"/>
</dbReference>
<reference evidence="13" key="1">
    <citation type="submission" date="2021-03" db="EMBL/GenBank/DDBJ databases">
        <title>Human Oral Microbial Genomes.</title>
        <authorList>
            <person name="Johnston C.D."/>
            <person name="Chen T."/>
            <person name="Dewhirst F.E."/>
        </authorList>
    </citation>
    <scope>NUCLEOTIDE SEQUENCE</scope>
    <source>
        <strain evidence="13">F0714</strain>
    </source>
</reference>
<keyword evidence="8 11" id="KW-0472">Membrane</keyword>
<feature type="transmembrane region" description="Helical" evidence="11">
    <location>
        <begin position="56"/>
        <end position="74"/>
    </location>
</feature>
<evidence type="ECO:0000256" key="4">
    <source>
        <dbReference type="ARBA" id="ARBA00022737"/>
    </source>
</evidence>
<feature type="domain" description="FtsK" evidence="12">
    <location>
        <begin position="821"/>
        <end position="1012"/>
    </location>
</feature>
<feature type="compositionally biased region" description="Low complexity" evidence="10">
    <location>
        <begin position="26"/>
        <end position="38"/>
    </location>
</feature>
<dbReference type="InterPro" id="IPR023837">
    <property type="entry name" value="EccCb-like_Actinobacteria"/>
</dbReference>
<keyword evidence="7 11" id="KW-1133">Transmembrane helix</keyword>
<organism evidence="13 14">
    <name type="scientific">Arachnia propionica</name>
    <dbReference type="NCBI Taxonomy" id="1750"/>
    <lineage>
        <taxon>Bacteria</taxon>
        <taxon>Bacillati</taxon>
        <taxon>Actinomycetota</taxon>
        <taxon>Actinomycetes</taxon>
        <taxon>Propionibacteriales</taxon>
        <taxon>Propionibacteriaceae</taxon>
        <taxon>Arachnia</taxon>
    </lineage>
</organism>
<dbReference type="InterPro" id="IPR050206">
    <property type="entry name" value="FtsK/SpoIIIE/SftA"/>
</dbReference>
<feature type="binding site" evidence="9">
    <location>
        <begin position="1123"/>
        <end position="1130"/>
    </location>
    <ligand>
        <name>ATP</name>
        <dbReference type="ChEBI" id="CHEBI:30616"/>
    </ligand>
</feature>
<dbReference type="NCBIfam" id="TIGR03925">
    <property type="entry name" value="T7SS_EccC_b"/>
    <property type="match status" value="1"/>
</dbReference>
<feature type="region of interest" description="Disordered" evidence="10">
    <location>
        <begin position="1"/>
        <end position="47"/>
    </location>
</feature>
<comment type="subcellular location">
    <subcellularLocation>
        <location evidence="1">Cell membrane</location>
        <topology evidence="1">Multi-pass membrane protein</topology>
    </subcellularLocation>
</comment>
<dbReference type="PANTHER" id="PTHR22683:SF1">
    <property type="entry name" value="TYPE VII SECRETION SYSTEM PROTEIN ESSC"/>
    <property type="match status" value="1"/>
</dbReference>
<evidence type="ECO:0000313" key="14">
    <source>
        <dbReference type="Proteomes" id="UP000677180"/>
    </source>
</evidence>
<dbReference type="Pfam" id="PF01580">
    <property type="entry name" value="FtsK_SpoIIIE"/>
    <property type="match status" value="3"/>
</dbReference>
<accession>A0AB37HXF7</accession>
<feature type="domain" description="FtsK" evidence="12">
    <location>
        <begin position="481"/>
        <end position="681"/>
    </location>
</feature>
<evidence type="ECO:0000256" key="11">
    <source>
        <dbReference type="SAM" id="Phobius"/>
    </source>
</evidence>
<dbReference type="RefSeq" id="WP_014847203.1">
    <property type="nucleotide sequence ID" value="NZ_CP040007.1"/>
</dbReference>
<feature type="binding site" evidence="9">
    <location>
        <begin position="839"/>
        <end position="846"/>
    </location>
    <ligand>
        <name>ATP</name>
        <dbReference type="ChEBI" id="CHEBI:30616"/>
    </ligand>
</feature>
<dbReference type="GO" id="GO:0005886">
    <property type="term" value="C:plasma membrane"/>
    <property type="evidence" value="ECO:0007669"/>
    <property type="project" value="UniProtKB-SubCell"/>
</dbReference>
<sequence>MTNETMAPEDQELQEPTPAHRRIQRPTRTTTPLERPGPIEIPSPPTLGAEISPTPFQFLLPVVGALTSVVMMVVMRNGQPLFMLIAAVVFTVALVSGLGFAISSRGRAAKQLRLHRSRYLDYLERTRDKLREQAEHARNTALALHPSPAGIVSFIHDPERLWERRRSDADHLQARIGMATVPWFTLNVPTSESPVEPIDPILLREAEMLTSSHSSIEAMPATADLREAAVVAVIGPRERTIPMIRALVMQLTAHQLPEDLELAAAFPVEHARDWRGFDLLPHVHDPNLFDGPVPARRVAPTLDALSDILASEMAERSAAATAARRRGGQAEELSRLVVISDDHGHPASGLRHPDQTLHHRDLEVTVIHLLDDRLDEPDDVDIRIDLRDEATITHGARGTEPSTTRFTPEGAESWQLEAIARDLAARRTFSALHQEVVEGEQADIEDMLGIDLHQPIDLAQLWRPRTPADFLRVAFGIDDNGRTVHLDLKESAQQGMGPHGICIGATGSGKSEMLRTLILSLATAHSPEDLAMILIDYKGGAAFSPFTPLPHLAGLIDNLADDPQLTVRARASLQGEVVRRQQQLKDADSSPSITHYRELRRKRPDLPPMPHLFVVIDEFGELLTAEPDFIDLFLQIGRIGRSIGVHLLLSSQRIEGGKLRGLDTYLSYRLGLRTFSESESQVVLGSTDAFHLPPMPGYGYLKVDTSVYQRFRAGYVSGPVPSGVRQETVTSGPRIYELPVYNGINVDERDPSVPLLRRPDTGRTLVEEVVAGLRADDTAVSPVWLPPLPSRLTLGQVRERSDGDPLQVVVGLEDDPAHQRQLPWTLDLTRSGGHVAIIGGPQTGRTTLLRTVAASLALHATPQQVAIYGMDLAGGGLRRIEGFPHVGGVATRGDTDRMRRLVEELALMLRSREQLFKSIGIDSMSQLRAMHAAGRLPQLASADIVLLVDGYGILRSDFEPLEDSFTRLMLQAASYGLHLVISMGRWGELRMAHQTLFGTRVELRLNDPTDSIIDRKLAPTIPSDTPGRALTDNKTLAQVALPSLEISESEDIGEALERLAQQVSESWSGPAAAPIRLLPEHLPPESLPDAAEESSVPLGLRQDTMDTALWDLDDGDQHLLVLGDAKCGKSTTLRTIARGLIERYTPEELAIAVVDPRGHVPGVIPDAYLAAHASSLRQAAGLASSIASELEARPSRSPEEKLRSPQVVLLIDDHDIISAGGSEPLAPLVPYLPAARDLGFHVVATRPVAGATRALYGPLLQSIRDTGGAILLMSGDRSEGQILPRITPEHMPPGRGRYIRRGEQPYIVQVADTPRHSQQP</sequence>
<evidence type="ECO:0000256" key="6">
    <source>
        <dbReference type="ARBA" id="ARBA00022840"/>
    </source>
</evidence>
<dbReference type="EMBL" id="CP072385">
    <property type="protein sequence ID" value="QUC12017.1"/>
    <property type="molecule type" value="Genomic_DNA"/>
</dbReference>
<evidence type="ECO:0000256" key="1">
    <source>
        <dbReference type="ARBA" id="ARBA00004651"/>
    </source>
</evidence>
<proteinExistence type="predicted"/>
<name>A0AB37HXF7_9ACTN</name>
<dbReference type="GO" id="GO:0003677">
    <property type="term" value="F:DNA binding"/>
    <property type="evidence" value="ECO:0007669"/>
    <property type="project" value="InterPro"/>
</dbReference>
<keyword evidence="6 9" id="KW-0067">ATP-binding</keyword>
<keyword evidence="4" id="KW-0677">Repeat</keyword>
<evidence type="ECO:0000256" key="7">
    <source>
        <dbReference type="ARBA" id="ARBA00022989"/>
    </source>
</evidence>
<evidence type="ECO:0000259" key="12">
    <source>
        <dbReference type="PROSITE" id="PS50901"/>
    </source>
</evidence>
<dbReference type="InterPro" id="IPR023836">
    <property type="entry name" value="EccCa-like_Actinobacteria"/>
</dbReference>
<evidence type="ECO:0000256" key="8">
    <source>
        <dbReference type="ARBA" id="ARBA00023136"/>
    </source>
</evidence>
<keyword evidence="3 11" id="KW-0812">Transmembrane</keyword>
<dbReference type="InterPro" id="IPR002543">
    <property type="entry name" value="FtsK_dom"/>
</dbReference>
<dbReference type="Gene3D" id="3.40.50.300">
    <property type="entry name" value="P-loop containing nucleotide triphosphate hydrolases"/>
    <property type="match status" value="3"/>
</dbReference>
<dbReference type="NCBIfam" id="TIGR03924">
    <property type="entry name" value="T7SS_EccC_a"/>
    <property type="match status" value="1"/>
</dbReference>
<keyword evidence="5 9" id="KW-0547">Nucleotide-binding</keyword>
<evidence type="ECO:0000256" key="5">
    <source>
        <dbReference type="ARBA" id="ARBA00022741"/>
    </source>
</evidence>
<feature type="transmembrane region" description="Helical" evidence="11">
    <location>
        <begin position="81"/>
        <end position="102"/>
    </location>
</feature>
<keyword evidence="2" id="KW-1003">Cell membrane</keyword>
<dbReference type="SMART" id="SM00382">
    <property type="entry name" value="AAA"/>
    <property type="match status" value="3"/>
</dbReference>
<gene>
    <name evidence="13" type="primary">eccCa</name>
    <name evidence="13" type="ORF">J5A53_04820</name>
</gene>
<feature type="binding site" evidence="9">
    <location>
        <begin position="504"/>
        <end position="511"/>
    </location>
    <ligand>
        <name>ATP</name>
        <dbReference type="ChEBI" id="CHEBI:30616"/>
    </ligand>
</feature>
<dbReference type="InterPro" id="IPR003593">
    <property type="entry name" value="AAA+_ATPase"/>
</dbReference>
<dbReference type="InterPro" id="IPR027417">
    <property type="entry name" value="P-loop_NTPase"/>
</dbReference>
<dbReference type="SUPFAM" id="SSF52540">
    <property type="entry name" value="P-loop containing nucleoside triphosphate hydrolases"/>
    <property type="match status" value="3"/>
</dbReference>
<dbReference type="GO" id="GO:0005524">
    <property type="term" value="F:ATP binding"/>
    <property type="evidence" value="ECO:0007669"/>
    <property type="project" value="UniProtKB-UniRule"/>
</dbReference>
<evidence type="ECO:0000256" key="10">
    <source>
        <dbReference type="SAM" id="MobiDB-lite"/>
    </source>
</evidence>
<evidence type="ECO:0000256" key="2">
    <source>
        <dbReference type="ARBA" id="ARBA00022475"/>
    </source>
</evidence>
<dbReference type="PANTHER" id="PTHR22683">
    <property type="entry name" value="SPORULATION PROTEIN RELATED"/>
    <property type="match status" value="1"/>
</dbReference>
<evidence type="ECO:0000256" key="9">
    <source>
        <dbReference type="PROSITE-ProRule" id="PRU00289"/>
    </source>
</evidence>